<feature type="region of interest" description="Disordered" evidence="1">
    <location>
        <begin position="519"/>
        <end position="562"/>
    </location>
</feature>
<dbReference type="GO" id="GO:0016878">
    <property type="term" value="F:acid-thiol ligase activity"/>
    <property type="evidence" value="ECO:0007669"/>
    <property type="project" value="UniProtKB-ARBA"/>
</dbReference>
<dbReference type="RefSeq" id="WP_157393440.1">
    <property type="nucleotide sequence ID" value="NZ_WRPP01000016.1"/>
</dbReference>
<feature type="domain" description="AMP-binding enzyme C-terminal" evidence="3">
    <location>
        <begin position="444"/>
        <end position="519"/>
    </location>
</feature>
<organism evidence="4 5">
    <name type="scientific">Nocardia terrae</name>
    <dbReference type="NCBI Taxonomy" id="2675851"/>
    <lineage>
        <taxon>Bacteria</taxon>
        <taxon>Bacillati</taxon>
        <taxon>Actinomycetota</taxon>
        <taxon>Actinomycetes</taxon>
        <taxon>Mycobacteriales</taxon>
        <taxon>Nocardiaceae</taxon>
        <taxon>Nocardia</taxon>
    </lineage>
</organism>
<keyword evidence="5" id="KW-1185">Reference proteome</keyword>
<dbReference type="Pfam" id="PF00501">
    <property type="entry name" value="AMP-binding"/>
    <property type="match status" value="1"/>
</dbReference>
<dbReference type="Gene3D" id="3.30.300.30">
    <property type="match status" value="1"/>
</dbReference>
<evidence type="ECO:0000259" key="2">
    <source>
        <dbReference type="Pfam" id="PF00501"/>
    </source>
</evidence>
<comment type="caution">
    <text evidence="4">The sequence shown here is derived from an EMBL/GenBank/DDBJ whole genome shotgun (WGS) entry which is preliminary data.</text>
</comment>
<name>A0A7K1VB31_9NOCA</name>
<dbReference type="InterPro" id="IPR050237">
    <property type="entry name" value="ATP-dep_AMP-bd_enzyme"/>
</dbReference>
<dbReference type="Proteomes" id="UP000466794">
    <property type="component" value="Unassembled WGS sequence"/>
</dbReference>
<dbReference type="SUPFAM" id="SSF56801">
    <property type="entry name" value="Acetyl-CoA synthetase-like"/>
    <property type="match status" value="1"/>
</dbReference>
<dbReference type="InterPro" id="IPR025110">
    <property type="entry name" value="AMP-bd_C"/>
</dbReference>
<dbReference type="InterPro" id="IPR020845">
    <property type="entry name" value="AMP-binding_CS"/>
</dbReference>
<feature type="compositionally biased region" description="Basic and acidic residues" evidence="1">
    <location>
        <begin position="528"/>
        <end position="537"/>
    </location>
</feature>
<dbReference type="InterPro" id="IPR045851">
    <property type="entry name" value="AMP-bd_C_sf"/>
</dbReference>
<evidence type="ECO:0000313" key="5">
    <source>
        <dbReference type="Proteomes" id="UP000466794"/>
    </source>
</evidence>
<dbReference type="NCBIfam" id="NF005863">
    <property type="entry name" value="PRK07798.1"/>
    <property type="match status" value="1"/>
</dbReference>
<dbReference type="InterPro" id="IPR042099">
    <property type="entry name" value="ANL_N_sf"/>
</dbReference>
<feature type="domain" description="AMP-dependent synthetase/ligase" evidence="2">
    <location>
        <begin position="9"/>
        <end position="390"/>
    </location>
</feature>
<evidence type="ECO:0000256" key="1">
    <source>
        <dbReference type="SAM" id="MobiDB-lite"/>
    </source>
</evidence>
<gene>
    <name evidence="4" type="ORF">GPX89_42310</name>
</gene>
<dbReference type="InterPro" id="IPR000873">
    <property type="entry name" value="AMP-dep_synth/lig_dom"/>
</dbReference>
<dbReference type="PANTHER" id="PTHR43767">
    <property type="entry name" value="LONG-CHAIN-FATTY-ACID--COA LIGASE"/>
    <property type="match status" value="1"/>
</dbReference>
<dbReference type="PANTHER" id="PTHR43767:SF1">
    <property type="entry name" value="NONRIBOSOMAL PEPTIDE SYNTHASE PES1 (EUROFUNG)-RELATED"/>
    <property type="match status" value="1"/>
</dbReference>
<sequence length="562" mass="61243">MAFNVADLFEHAVDAVPDRIAVICGDRRVTYRELDERANRLAHHLASRGIGKGDHVGVYSRNSIEALETMIATYKLRAVSVCVNYRYVAEEVRYIVDNADLKALVHERAYADIVAEVAPGAPLLSDVIVIEDGTGGDYTCYGGISFDEAHVGQSADRDFEQRRSDDLYILYTGGTTGFPKGVMWTHEDVWRTLGGGINHVTGEYVADEWELSNNAKSSPNGIVMAPLSPLIHGAAQWAAFITLNSGGTLVFVPQFDADEVWRAVQREKVNVLTVVGDAMAKPLMDAFRAGEYDVSSLWAFSSHAALFSQALKQQYLEQFPNLFITDVIGSSESGSTGLAVVSKDSDHSQGPRVKYNAQAALIDDDGKLVEPKPGAVGRMARSGHVPLGYYKDPEKTKTIFVEVDGTRYVVPGDYARYEEDGTVTLLGRGSECINTGGEKVFPEEVEGALKSHPDVFDALVIGISDERFGNSVAALVQPRGETELDLAALDAHVRTKVAGYKAPRGYWIVEQMMRQPSGKANYPAAKRHAAEHAELKRSPLSTAPVRPHEHRAGNGSRRSTGS</sequence>
<evidence type="ECO:0000259" key="3">
    <source>
        <dbReference type="Pfam" id="PF13193"/>
    </source>
</evidence>
<dbReference type="Gene3D" id="3.40.50.12780">
    <property type="entry name" value="N-terminal domain of ligase-like"/>
    <property type="match status" value="1"/>
</dbReference>
<proteinExistence type="predicted"/>
<evidence type="ECO:0000313" key="4">
    <source>
        <dbReference type="EMBL" id="MVU83850.1"/>
    </source>
</evidence>
<protein>
    <submittedName>
        <fullName evidence="4">AMP-binding protein</fullName>
    </submittedName>
</protein>
<dbReference type="AlphaFoldDB" id="A0A7K1VB31"/>
<dbReference type="Pfam" id="PF13193">
    <property type="entry name" value="AMP-binding_C"/>
    <property type="match status" value="1"/>
</dbReference>
<accession>A0A7K1VB31</accession>
<dbReference type="PROSITE" id="PS00455">
    <property type="entry name" value="AMP_BINDING"/>
    <property type="match status" value="1"/>
</dbReference>
<reference evidence="4 5" key="1">
    <citation type="submission" date="2019-12" db="EMBL/GenBank/DDBJ databases">
        <title>Nocardia sp. nov. ET3-3 isolated from soil.</title>
        <authorList>
            <person name="Kanchanasin P."/>
            <person name="Tanasupawat S."/>
            <person name="Yuki M."/>
            <person name="Kudo T."/>
        </authorList>
    </citation>
    <scope>NUCLEOTIDE SEQUENCE [LARGE SCALE GENOMIC DNA]</scope>
    <source>
        <strain evidence="4 5">ET3-3</strain>
    </source>
</reference>
<dbReference type="EMBL" id="WRPP01000016">
    <property type="protein sequence ID" value="MVU83850.1"/>
    <property type="molecule type" value="Genomic_DNA"/>
</dbReference>